<evidence type="ECO:0000313" key="2">
    <source>
        <dbReference type="EMBL" id="MBL0408224.1"/>
    </source>
</evidence>
<proteinExistence type="predicted"/>
<dbReference type="AlphaFoldDB" id="A0A937D0Z4"/>
<sequence>MTLLELERAVYAAAKANDSAEMCKVVSGYVEQERHKAAERQRRCRASQQRHSNAPHARVVNTNLPKEEKERSSLPREWRPTEGHRKRVEEQGRLPDHLNFVETLFRAWVDENALESINWDASFSKYLENNFVMYPNANQFKGKGSPQGQKGYSIKPRASSALSETQIPDGTPETLAAIIRLMDQNVAESEIKRKLDVGDSEIRQAFRIRRQQRVQTACREN</sequence>
<evidence type="ECO:0000256" key="1">
    <source>
        <dbReference type="SAM" id="MobiDB-lite"/>
    </source>
</evidence>
<feature type="region of interest" description="Disordered" evidence="1">
    <location>
        <begin position="62"/>
        <end position="84"/>
    </location>
</feature>
<gene>
    <name evidence="2" type="ORF">JKG68_30540</name>
</gene>
<dbReference type="RefSeq" id="WP_202066030.1">
    <property type="nucleotide sequence ID" value="NZ_JAEQMY010000166.1"/>
</dbReference>
<comment type="caution">
    <text evidence="2">The sequence shown here is derived from an EMBL/GenBank/DDBJ whole genome shotgun (WGS) entry which is preliminary data.</text>
</comment>
<keyword evidence="3" id="KW-1185">Reference proteome</keyword>
<dbReference type="Proteomes" id="UP000605848">
    <property type="component" value="Unassembled WGS sequence"/>
</dbReference>
<feature type="compositionally biased region" description="Basic and acidic residues" evidence="1">
    <location>
        <begin position="65"/>
        <end position="84"/>
    </location>
</feature>
<organism evidence="2 3">
    <name type="scientific">Microvirga aerilata</name>
    <dbReference type="NCBI Taxonomy" id="670292"/>
    <lineage>
        <taxon>Bacteria</taxon>
        <taxon>Pseudomonadati</taxon>
        <taxon>Pseudomonadota</taxon>
        <taxon>Alphaproteobacteria</taxon>
        <taxon>Hyphomicrobiales</taxon>
        <taxon>Methylobacteriaceae</taxon>
        <taxon>Microvirga</taxon>
    </lineage>
</organism>
<accession>A0A937D0Z4</accession>
<protein>
    <submittedName>
        <fullName evidence="2">Uncharacterized protein</fullName>
    </submittedName>
</protein>
<name>A0A937D0Z4_9HYPH</name>
<reference evidence="2" key="1">
    <citation type="submission" date="2021-01" db="EMBL/GenBank/DDBJ databases">
        <title>Microvirga sp.</title>
        <authorList>
            <person name="Kim M.K."/>
        </authorList>
    </citation>
    <scope>NUCLEOTIDE SEQUENCE</scope>
    <source>
        <strain evidence="2">5420S-16</strain>
    </source>
</reference>
<dbReference type="EMBL" id="JAEQMY010000166">
    <property type="protein sequence ID" value="MBL0408224.1"/>
    <property type="molecule type" value="Genomic_DNA"/>
</dbReference>
<evidence type="ECO:0000313" key="3">
    <source>
        <dbReference type="Proteomes" id="UP000605848"/>
    </source>
</evidence>